<dbReference type="Pfam" id="PF20090">
    <property type="entry name" value="DUF6482"/>
    <property type="match status" value="1"/>
</dbReference>
<keyword evidence="2" id="KW-1185">Reference proteome</keyword>
<name>A0A917PXV9_9PSED</name>
<reference evidence="1" key="2">
    <citation type="submission" date="2020-09" db="EMBL/GenBank/DDBJ databases">
        <authorList>
            <person name="Sun Q."/>
            <person name="Ohkuma M."/>
        </authorList>
    </citation>
    <scope>NUCLEOTIDE SEQUENCE</scope>
    <source>
        <strain evidence="1">JCM 30078</strain>
    </source>
</reference>
<dbReference type="RefSeq" id="WP_188983605.1">
    <property type="nucleotide sequence ID" value="NZ_BMPO01000005.1"/>
</dbReference>
<evidence type="ECO:0008006" key="3">
    <source>
        <dbReference type="Google" id="ProtNLM"/>
    </source>
</evidence>
<gene>
    <name evidence="1" type="ORF">GCM10009304_25400</name>
</gene>
<dbReference type="AlphaFoldDB" id="A0A917PXV9"/>
<sequence length="100" mass="10772">MTLDELKKMAKNGEVAEVHLVSVEGGSYAVHGVVGEQSFAVRDADGETLHVASIDEAKKHLASIADVPSFLIQPAVYDEMVGQPSESVHSREPVSLRKNM</sequence>
<reference evidence="1" key="1">
    <citation type="journal article" date="2014" name="Int. J. Syst. Evol. Microbiol.">
        <title>Complete genome sequence of Corynebacterium casei LMG S-19264T (=DSM 44701T), isolated from a smear-ripened cheese.</title>
        <authorList>
            <consortium name="US DOE Joint Genome Institute (JGI-PGF)"/>
            <person name="Walter F."/>
            <person name="Albersmeier A."/>
            <person name="Kalinowski J."/>
            <person name="Ruckert C."/>
        </authorList>
    </citation>
    <scope>NUCLEOTIDE SEQUENCE</scope>
    <source>
        <strain evidence="1">JCM 30078</strain>
    </source>
</reference>
<proteinExistence type="predicted"/>
<evidence type="ECO:0000313" key="1">
    <source>
        <dbReference type="EMBL" id="GGJ98415.1"/>
    </source>
</evidence>
<dbReference type="EMBL" id="BMPO01000005">
    <property type="protein sequence ID" value="GGJ98415.1"/>
    <property type="molecule type" value="Genomic_DNA"/>
</dbReference>
<comment type="caution">
    <text evidence="1">The sequence shown here is derived from an EMBL/GenBank/DDBJ whole genome shotgun (WGS) entry which is preliminary data.</text>
</comment>
<evidence type="ECO:0000313" key="2">
    <source>
        <dbReference type="Proteomes" id="UP000635983"/>
    </source>
</evidence>
<dbReference type="Proteomes" id="UP000635983">
    <property type="component" value="Unassembled WGS sequence"/>
</dbReference>
<dbReference type="InterPro" id="IPR045508">
    <property type="entry name" value="DUF6482"/>
</dbReference>
<organism evidence="1 2">
    <name type="scientific">Pseudomonas matsuisoli</name>
    <dbReference type="NCBI Taxonomy" id="1515666"/>
    <lineage>
        <taxon>Bacteria</taxon>
        <taxon>Pseudomonadati</taxon>
        <taxon>Pseudomonadota</taxon>
        <taxon>Gammaproteobacteria</taxon>
        <taxon>Pseudomonadales</taxon>
        <taxon>Pseudomonadaceae</taxon>
        <taxon>Pseudomonas</taxon>
    </lineage>
</organism>
<protein>
    <recommendedName>
        <fullName evidence="3">Cation transporter</fullName>
    </recommendedName>
</protein>
<accession>A0A917PXV9</accession>